<protein>
    <submittedName>
        <fullName evidence="1">Uncharacterized protein</fullName>
    </submittedName>
</protein>
<dbReference type="Proteomes" id="UP000093898">
    <property type="component" value="Unassembled WGS sequence"/>
</dbReference>
<gene>
    <name evidence="1" type="ORF">A5630_15470</name>
</gene>
<name>A0A1A3HB49_MYCMU</name>
<sequence>MPVRATDFSRSPCFRQRVGGKDQRTQGSLTCDSRWIEFLYAIRFVGRRNNIAHSSVVAAARSKLEIRSERICDLFLYEFA</sequence>
<dbReference type="EMBL" id="LZLC01000052">
    <property type="protein sequence ID" value="OBJ44806.1"/>
    <property type="molecule type" value="Genomic_DNA"/>
</dbReference>
<comment type="caution">
    <text evidence="1">The sequence shown here is derived from an EMBL/GenBank/DDBJ whole genome shotgun (WGS) entry which is preliminary data.</text>
</comment>
<proteinExistence type="predicted"/>
<evidence type="ECO:0000313" key="1">
    <source>
        <dbReference type="EMBL" id="OBJ44806.1"/>
    </source>
</evidence>
<evidence type="ECO:0000313" key="2">
    <source>
        <dbReference type="Proteomes" id="UP000093898"/>
    </source>
</evidence>
<organism evidence="1 2">
    <name type="scientific">Mycolicibacterium mucogenicum</name>
    <name type="common">Mycobacterium mucogenicum</name>
    <dbReference type="NCBI Taxonomy" id="56689"/>
    <lineage>
        <taxon>Bacteria</taxon>
        <taxon>Bacillati</taxon>
        <taxon>Actinomycetota</taxon>
        <taxon>Actinomycetes</taxon>
        <taxon>Mycobacteriales</taxon>
        <taxon>Mycobacteriaceae</taxon>
        <taxon>Mycolicibacterium</taxon>
    </lineage>
</organism>
<dbReference type="AlphaFoldDB" id="A0A1A3HB49"/>
<reference evidence="1 2" key="1">
    <citation type="submission" date="2016-06" db="EMBL/GenBank/DDBJ databases">
        <authorList>
            <person name="Kjaerup R.B."/>
            <person name="Dalgaard T.S."/>
            <person name="Juul-Madsen H.R."/>
        </authorList>
    </citation>
    <scope>NUCLEOTIDE SEQUENCE [LARGE SCALE GENOMIC DNA]</scope>
    <source>
        <strain evidence="1 2">1127319.6</strain>
    </source>
</reference>
<accession>A0A1A3HB49</accession>